<dbReference type="PANTHER" id="PTHR37292:SF2">
    <property type="entry name" value="DUF262 DOMAIN-CONTAINING PROTEIN"/>
    <property type="match status" value="1"/>
</dbReference>
<dbReference type="AlphaFoldDB" id="A0A133V197"/>
<organism evidence="1 2">
    <name type="scientific">candidate division MSBL1 archaeon SCGC-AAA259O05</name>
    <dbReference type="NCBI Taxonomy" id="1698271"/>
    <lineage>
        <taxon>Archaea</taxon>
        <taxon>Methanobacteriati</taxon>
        <taxon>Methanobacteriota</taxon>
        <taxon>candidate division MSBL1</taxon>
    </lineage>
</organism>
<accession>A0A133V197</accession>
<keyword evidence="2" id="KW-1185">Reference proteome</keyword>
<evidence type="ECO:0008006" key="3">
    <source>
        <dbReference type="Google" id="ProtNLM"/>
    </source>
</evidence>
<sequence>TLSGSTFAVYPSITSSSSRALTRLLKPEELWEGLENEKLKRIDKNMNEYLLKLISLYKQDYCSSSYIYNLTPKKEVEVKDPTGQKRTKIIVEDSKEFINLWNKACHFAEEAREIIMNTGDKEFGAIKSGFIPNSTIVPVLGAILWEHENSGNNLDETKFKSKLSKWYWSSVLSGDYSGSSNSVMSKDFREWSSFVQGNSEGIERVEKVDNDFIENELDLLDVEKGSARYRAIISMLALNNAEDFFKGRIIGIGDYSKEKINDHHIFPKKIKDLDPEKSIKFQDHKESILNRTLLLDETNKKIRNDKPSEYLEDILKKINDDKDRLVERMKTHFISPKALEYLRENNFDKFVKEREKTVKKEIRNFLGFRQ</sequence>
<protein>
    <recommendedName>
        <fullName evidence="3">DUF1524 domain-containing protein</fullName>
    </recommendedName>
</protein>
<comment type="caution">
    <text evidence="1">The sequence shown here is derived from an EMBL/GenBank/DDBJ whole genome shotgun (WGS) entry which is preliminary data.</text>
</comment>
<dbReference type="Proteomes" id="UP000070344">
    <property type="component" value="Unassembled WGS sequence"/>
</dbReference>
<name>A0A133V197_9EURY</name>
<dbReference type="EMBL" id="LHXV01000054">
    <property type="protein sequence ID" value="KXB00219.1"/>
    <property type="molecule type" value="Genomic_DNA"/>
</dbReference>
<dbReference type="PANTHER" id="PTHR37292">
    <property type="entry name" value="VNG6097C"/>
    <property type="match status" value="1"/>
</dbReference>
<gene>
    <name evidence="1" type="ORF">AKJ41_04255</name>
</gene>
<proteinExistence type="predicted"/>
<feature type="non-terminal residue" evidence="1">
    <location>
        <position position="1"/>
    </location>
</feature>
<evidence type="ECO:0000313" key="2">
    <source>
        <dbReference type="Proteomes" id="UP000070344"/>
    </source>
</evidence>
<reference evidence="1 2" key="1">
    <citation type="journal article" date="2016" name="Sci. Rep.">
        <title>Metabolic traits of an uncultured archaeal lineage -MSBL1- from brine pools of the Red Sea.</title>
        <authorList>
            <person name="Mwirichia R."/>
            <person name="Alam I."/>
            <person name="Rashid M."/>
            <person name="Vinu M."/>
            <person name="Ba-Alawi W."/>
            <person name="Anthony Kamau A."/>
            <person name="Kamanda Ngugi D."/>
            <person name="Goker M."/>
            <person name="Klenk H.P."/>
            <person name="Bajic V."/>
            <person name="Stingl U."/>
        </authorList>
    </citation>
    <scope>NUCLEOTIDE SEQUENCE [LARGE SCALE GENOMIC DNA]</scope>
    <source>
        <strain evidence="1">SCGC-AAA259O05</strain>
    </source>
</reference>
<evidence type="ECO:0000313" key="1">
    <source>
        <dbReference type="EMBL" id="KXB00219.1"/>
    </source>
</evidence>